<gene>
    <name evidence="4" type="ORF">F7732_10535</name>
</gene>
<dbReference type="Proteomes" id="UP000441354">
    <property type="component" value="Unassembled WGS sequence"/>
</dbReference>
<keyword evidence="2" id="KW-1133">Transmembrane helix</keyword>
<dbReference type="Pfam" id="PF01551">
    <property type="entry name" value="Peptidase_M23"/>
    <property type="match status" value="1"/>
</dbReference>
<organism evidence="4 5">
    <name type="scientific">Bacillus mesophilum</name>
    <dbReference type="NCBI Taxonomy" id="1071718"/>
    <lineage>
        <taxon>Bacteria</taxon>
        <taxon>Bacillati</taxon>
        <taxon>Bacillota</taxon>
        <taxon>Bacilli</taxon>
        <taxon>Bacillales</taxon>
        <taxon>Bacillaceae</taxon>
        <taxon>Bacillus</taxon>
    </lineage>
</organism>
<dbReference type="InterPro" id="IPR011055">
    <property type="entry name" value="Dup_hybrid_motif"/>
</dbReference>
<dbReference type="SUPFAM" id="SSF51261">
    <property type="entry name" value="Duplicated hybrid motif"/>
    <property type="match status" value="1"/>
</dbReference>
<evidence type="ECO:0000313" key="4">
    <source>
        <dbReference type="EMBL" id="KAB2332527.1"/>
    </source>
</evidence>
<feature type="transmembrane region" description="Helical" evidence="2">
    <location>
        <begin position="23"/>
        <end position="43"/>
    </location>
</feature>
<dbReference type="OrthoDB" id="2050153at2"/>
<evidence type="ECO:0000256" key="1">
    <source>
        <dbReference type="SAM" id="MobiDB-lite"/>
    </source>
</evidence>
<dbReference type="InterPro" id="IPR050570">
    <property type="entry name" value="Cell_wall_metabolism_enzyme"/>
</dbReference>
<name>A0A7V7UV64_9BACI</name>
<feature type="region of interest" description="Disordered" evidence="1">
    <location>
        <begin position="233"/>
        <end position="329"/>
    </location>
</feature>
<comment type="caution">
    <text evidence="4">The sequence shown here is derived from an EMBL/GenBank/DDBJ whole genome shotgun (WGS) entry which is preliminary data.</text>
</comment>
<feature type="compositionally biased region" description="Acidic residues" evidence="1">
    <location>
        <begin position="294"/>
        <end position="315"/>
    </location>
</feature>
<feature type="domain" description="M23ase beta-sheet core" evidence="3">
    <location>
        <begin position="120"/>
        <end position="218"/>
    </location>
</feature>
<feature type="compositionally biased region" description="Acidic residues" evidence="1">
    <location>
        <begin position="254"/>
        <end position="279"/>
    </location>
</feature>
<dbReference type="GO" id="GO:0004222">
    <property type="term" value="F:metalloendopeptidase activity"/>
    <property type="evidence" value="ECO:0007669"/>
    <property type="project" value="TreeGrafter"/>
</dbReference>
<evidence type="ECO:0000259" key="3">
    <source>
        <dbReference type="Pfam" id="PF01551"/>
    </source>
</evidence>
<dbReference type="EMBL" id="WBOT01000003">
    <property type="protein sequence ID" value="KAB2332527.1"/>
    <property type="molecule type" value="Genomic_DNA"/>
</dbReference>
<proteinExistence type="predicted"/>
<dbReference type="PANTHER" id="PTHR21666">
    <property type="entry name" value="PEPTIDASE-RELATED"/>
    <property type="match status" value="1"/>
</dbReference>
<feature type="compositionally biased region" description="Acidic residues" evidence="1">
    <location>
        <begin position="234"/>
        <end position="248"/>
    </location>
</feature>
<dbReference type="CDD" id="cd12797">
    <property type="entry name" value="M23_peptidase"/>
    <property type="match status" value="1"/>
</dbReference>
<dbReference type="InterPro" id="IPR016047">
    <property type="entry name" value="M23ase_b-sheet_dom"/>
</dbReference>
<keyword evidence="2" id="KW-0472">Membrane</keyword>
<sequence>MREEEKKRSSQDSSFKRFLKKRWAFPAIYIASAAIILSAVLWYQNSSDSAIESDEFNHEATDITGKTEEPAIEVTNSLEDFKMPVADEDTAVIQTQFYDHSADTADQEAALIVYNNIYHPSTGIDIAMKDGETFDVLASLSGTVTKVEEDRTLGNKIEIEHTEGIVTQYQSVTEMNVEVGDQVKQGDVLAKAGQSLFNEDAGVHVHFEIRKDGQAVNPHEYFNKSLSALQEADLSGDTETADNEDGSEESSAPEGDEEAKPEDGEETAPEDGSAPEEGTETAPGEDSTTNPNDQAEDEGTSDEETETEGGSEEEGDHTGDHSEEDSANA</sequence>
<keyword evidence="5" id="KW-1185">Reference proteome</keyword>
<protein>
    <submittedName>
        <fullName evidence="4">Peptidoglycan DD-metalloendopeptidase family protein</fullName>
    </submittedName>
</protein>
<reference evidence="4 5" key="1">
    <citation type="journal article" date="2014" name="Arch. Microbiol.">
        <title>Bacillus mesophilum sp. nov., strain IITR-54T, a novel 4-chlorobiphenyl dechlorinating bacterium.</title>
        <authorList>
            <person name="Manickam N."/>
            <person name="Singh N.K."/>
            <person name="Bajaj A."/>
            <person name="Kumar R.M."/>
            <person name="Kaur G."/>
            <person name="Kaur N."/>
            <person name="Bala M."/>
            <person name="Kumar A."/>
            <person name="Mayilraj S."/>
        </authorList>
    </citation>
    <scope>NUCLEOTIDE SEQUENCE [LARGE SCALE GENOMIC DNA]</scope>
    <source>
        <strain evidence="4 5">IITR-54</strain>
    </source>
</reference>
<keyword evidence="2" id="KW-0812">Transmembrane</keyword>
<evidence type="ECO:0000313" key="5">
    <source>
        <dbReference type="Proteomes" id="UP000441354"/>
    </source>
</evidence>
<dbReference type="Gene3D" id="2.70.70.10">
    <property type="entry name" value="Glucose Permease (Domain IIA)"/>
    <property type="match status" value="1"/>
</dbReference>
<accession>A0A7V7UV64</accession>
<evidence type="ECO:0000256" key="2">
    <source>
        <dbReference type="SAM" id="Phobius"/>
    </source>
</evidence>
<dbReference type="AlphaFoldDB" id="A0A7V7UV64"/>
<dbReference type="RefSeq" id="WP_151573827.1">
    <property type="nucleotide sequence ID" value="NZ_WBOT01000003.1"/>
</dbReference>
<dbReference type="PANTHER" id="PTHR21666:SF291">
    <property type="entry name" value="STAGE II SPORULATION PROTEIN Q"/>
    <property type="match status" value="1"/>
</dbReference>